<evidence type="ECO:0000313" key="4">
    <source>
        <dbReference type="EMBL" id="MBU3849589.1"/>
    </source>
</evidence>
<evidence type="ECO:0000259" key="3">
    <source>
        <dbReference type="Pfam" id="PF13739"/>
    </source>
</evidence>
<organism evidence="4 5">
    <name type="scientific">Candidatus Treponema excrementipullorum</name>
    <dbReference type="NCBI Taxonomy" id="2838768"/>
    <lineage>
        <taxon>Bacteria</taxon>
        <taxon>Pseudomonadati</taxon>
        <taxon>Spirochaetota</taxon>
        <taxon>Spirochaetia</taxon>
        <taxon>Spirochaetales</taxon>
        <taxon>Treponemataceae</taxon>
        <taxon>Treponema</taxon>
    </lineage>
</organism>
<dbReference type="InterPro" id="IPR021729">
    <property type="entry name" value="DUF3298"/>
</dbReference>
<dbReference type="AlphaFoldDB" id="A0A9E2NZ06"/>
<feature type="domain" description="DUF3298" evidence="2">
    <location>
        <begin position="152"/>
        <end position="223"/>
    </location>
</feature>
<protein>
    <submittedName>
        <fullName evidence="4">DUF3298 and DUF4163 domain-containing protein</fullName>
    </submittedName>
</protein>
<feature type="domain" description="Deacetylase PdaC" evidence="3">
    <location>
        <begin position="33"/>
        <end position="127"/>
    </location>
</feature>
<feature type="signal peptide" evidence="1">
    <location>
        <begin position="1"/>
        <end position="20"/>
    </location>
</feature>
<dbReference type="InterPro" id="IPR025303">
    <property type="entry name" value="PdaC"/>
</dbReference>
<reference evidence="4" key="1">
    <citation type="journal article" date="2021" name="PeerJ">
        <title>Extensive microbial diversity within the chicken gut microbiome revealed by metagenomics and culture.</title>
        <authorList>
            <person name="Gilroy R."/>
            <person name="Ravi A."/>
            <person name="Getino M."/>
            <person name="Pursley I."/>
            <person name="Horton D.L."/>
            <person name="Alikhan N.F."/>
            <person name="Baker D."/>
            <person name="Gharbi K."/>
            <person name="Hall N."/>
            <person name="Watson M."/>
            <person name="Adriaenssens E.M."/>
            <person name="Foster-Nyarko E."/>
            <person name="Jarju S."/>
            <person name="Secka A."/>
            <person name="Antonio M."/>
            <person name="Oren A."/>
            <person name="Chaudhuri R.R."/>
            <person name="La Ragione R."/>
            <person name="Hildebrand F."/>
            <person name="Pallen M.J."/>
        </authorList>
    </citation>
    <scope>NUCLEOTIDE SEQUENCE</scope>
    <source>
        <strain evidence="4">Gambia15-2214</strain>
    </source>
</reference>
<dbReference type="Gene3D" id="3.90.640.20">
    <property type="entry name" value="Heat-shock cognate protein, ATPase"/>
    <property type="match status" value="1"/>
</dbReference>
<proteinExistence type="predicted"/>
<dbReference type="Proteomes" id="UP000823914">
    <property type="component" value="Unassembled WGS sequence"/>
</dbReference>
<comment type="caution">
    <text evidence="4">The sequence shown here is derived from an EMBL/GenBank/DDBJ whole genome shotgun (WGS) entry which is preliminary data.</text>
</comment>
<keyword evidence="1" id="KW-0732">Signal</keyword>
<dbReference type="Pfam" id="PF11738">
    <property type="entry name" value="DUF3298"/>
    <property type="match status" value="1"/>
</dbReference>
<dbReference type="Gene3D" id="3.30.565.40">
    <property type="entry name" value="Fervidobacterium nodosum Rt17-B1 like"/>
    <property type="match status" value="1"/>
</dbReference>
<dbReference type="EMBL" id="JAHLFV010000074">
    <property type="protein sequence ID" value="MBU3849589.1"/>
    <property type="molecule type" value="Genomic_DNA"/>
</dbReference>
<sequence>MKKIVFLGVLSILAVSLCFAGGAKDYETTKTTDKDNYLESKVSYPTFNIPVLDEAIQASIVQAYEDFKVTSKTDWEEHTAFLQQENPEAVAHPYVYQISYDKPLITDKYVSVLFTTYMFEGGAHGITKLTSFTYDKEQDKLLSITEASGMTLEEIASLCQLKLKADLESEPSSGVDRAAWIEEGTKPEEQNFRIFTFDGTILTVYFEHYTVAPYAAGIQKVEILCN</sequence>
<gene>
    <name evidence="4" type="ORF">IAA16_03390</name>
</gene>
<accession>A0A9E2NZ06</accession>
<evidence type="ECO:0000256" key="1">
    <source>
        <dbReference type="SAM" id="SignalP"/>
    </source>
</evidence>
<evidence type="ECO:0000259" key="2">
    <source>
        <dbReference type="Pfam" id="PF11738"/>
    </source>
</evidence>
<feature type="chain" id="PRO_5039337464" evidence="1">
    <location>
        <begin position="21"/>
        <end position="226"/>
    </location>
</feature>
<evidence type="ECO:0000313" key="5">
    <source>
        <dbReference type="Proteomes" id="UP000823914"/>
    </source>
</evidence>
<dbReference type="Pfam" id="PF13739">
    <property type="entry name" value="PdaC"/>
    <property type="match status" value="1"/>
</dbReference>
<reference evidence="4" key="2">
    <citation type="submission" date="2021-04" db="EMBL/GenBank/DDBJ databases">
        <authorList>
            <person name="Gilroy R."/>
        </authorList>
    </citation>
    <scope>NUCLEOTIDE SEQUENCE</scope>
    <source>
        <strain evidence="4">Gambia15-2214</strain>
    </source>
</reference>
<name>A0A9E2NZ06_9SPIR</name>
<dbReference type="InterPro" id="IPR037126">
    <property type="entry name" value="PdaC/RsiV-like_sf"/>
</dbReference>